<evidence type="ECO:0000256" key="1">
    <source>
        <dbReference type="SAM" id="MobiDB-lite"/>
    </source>
</evidence>
<sequence length="431" mass="46087">MIVCKECGTQNDDDDLFCGGCPAFLEHSGERIDDGSEPEPVTEFAAPERDGLVTRIKHAITGDHLPPPTGSPSDPTGPAGSPGSGTAIDADAELTDEQRRARALLATETAQEPAETATPRSAPSTTTDGPAGARTPEAVVPQEARARPRKVKQPPSRTILPGDLICGACGEGNPDTRKFCRRCGDSLIEAEVKKASWWRRLVPTRKKKEPLKASERPDRGTHGTVGSKARVARGKFLGKLAQGRRLLALLAIVGIGVGFAIPSVRNMATDTASDGYDSVRRVVSPTYSNIPIDPDRVEASSAFPPTDAADVTDSNTLTYWEPDPADRDASVTVTFVEATDVEHVLVHPGKQEDGGQVIRPDPRPRELLFRVLDDDGSVNEVVATIEDEDGFQTVELGVDAAVSVETVVINCYPDPVVTVCPITELEFQTKD</sequence>
<feature type="region of interest" description="Disordered" evidence="1">
    <location>
        <begin position="57"/>
        <end position="88"/>
    </location>
</feature>
<feature type="compositionally biased region" description="Basic and acidic residues" evidence="1">
    <location>
        <begin position="210"/>
        <end position="221"/>
    </location>
</feature>
<dbReference type="Gene3D" id="2.60.120.260">
    <property type="entry name" value="Galactose-binding domain-like"/>
    <property type="match status" value="1"/>
</dbReference>
<protein>
    <recommendedName>
        <fullName evidence="4">Zinc ribbon domain-containing protein</fullName>
    </recommendedName>
</protein>
<comment type="caution">
    <text evidence="2">The sequence shown here is derived from an EMBL/GenBank/DDBJ whole genome shotgun (WGS) entry which is preliminary data.</text>
</comment>
<accession>A0A4R7I0S8</accession>
<organism evidence="2 3">
    <name type="scientific">Ilumatobacter fluminis</name>
    <dbReference type="NCBI Taxonomy" id="467091"/>
    <lineage>
        <taxon>Bacteria</taxon>
        <taxon>Bacillati</taxon>
        <taxon>Actinomycetota</taxon>
        <taxon>Acidimicrobiia</taxon>
        <taxon>Acidimicrobiales</taxon>
        <taxon>Ilumatobacteraceae</taxon>
        <taxon>Ilumatobacter</taxon>
    </lineage>
</organism>
<keyword evidence="3" id="KW-1185">Reference proteome</keyword>
<dbReference type="EMBL" id="SOAU01000001">
    <property type="protein sequence ID" value="TDT17015.1"/>
    <property type="molecule type" value="Genomic_DNA"/>
</dbReference>
<dbReference type="RefSeq" id="WP_208294067.1">
    <property type="nucleotide sequence ID" value="NZ_SOAU01000001.1"/>
</dbReference>
<dbReference type="Proteomes" id="UP000294558">
    <property type="component" value="Unassembled WGS sequence"/>
</dbReference>
<feature type="compositionally biased region" description="Low complexity" evidence="1">
    <location>
        <begin position="107"/>
        <end position="127"/>
    </location>
</feature>
<evidence type="ECO:0000313" key="2">
    <source>
        <dbReference type="EMBL" id="TDT17015.1"/>
    </source>
</evidence>
<gene>
    <name evidence="2" type="ORF">BDK89_2616</name>
</gene>
<dbReference type="AlphaFoldDB" id="A0A4R7I0S8"/>
<reference evidence="2 3" key="1">
    <citation type="submission" date="2019-03" db="EMBL/GenBank/DDBJ databases">
        <title>Sequencing the genomes of 1000 actinobacteria strains.</title>
        <authorList>
            <person name="Klenk H.-P."/>
        </authorList>
    </citation>
    <scope>NUCLEOTIDE SEQUENCE [LARGE SCALE GENOMIC DNA]</scope>
    <source>
        <strain evidence="2 3">DSM 18936</strain>
    </source>
</reference>
<feature type="region of interest" description="Disordered" evidence="1">
    <location>
        <begin position="107"/>
        <end position="158"/>
    </location>
</feature>
<evidence type="ECO:0008006" key="4">
    <source>
        <dbReference type="Google" id="ProtNLM"/>
    </source>
</evidence>
<feature type="compositionally biased region" description="Low complexity" evidence="1">
    <location>
        <begin position="71"/>
        <end position="86"/>
    </location>
</feature>
<feature type="region of interest" description="Disordered" evidence="1">
    <location>
        <begin position="207"/>
        <end position="226"/>
    </location>
</feature>
<evidence type="ECO:0000313" key="3">
    <source>
        <dbReference type="Proteomes" id="UP000294558"/>
    </source>
</evidence>
<name>A0A4R7I0S8_9ACTN</name>
<proteinExistence type="predicted"/>